<evidence type="ECO:0000256" key="10">
    <source>
        <dbReference type="ARBA" id="ARBA00023201"/>
    </source>
</evidence>
<evidence type="ECO:0000256" key="1">
    <source>
        <dbReference type="ARBA" id="ARBA00004141"/>
    </source>
</evidence>
<keyword evidence="7" id="KW-0915">Sodium</keyword>
<evidence type="ECO:0000256" key="3">
    <source>
        <dbReference type="ARBA" id="ARBA00022448"/>
    </source>
</evidence>
<evidence type="ECO:0000256" key="4">
    <source>
        <dbReference type="ARBA" id="ARBA00022461"/>
    </source>
</evidence>
<keyword evidence="9" id="KW-0472">Membrane</keyword>
<evidence type="ECO:0008006" key="15">
    <source>
        <dbReference type="Google" id="ProtNLM"/>
    </source>
</evidence>
<keyword evidence="14" id="KW-1185">Reference proteome</keyword>
<keyword evidence="6" id="KW-1133">Transmembrane helix</keyword>
<dbReference type="InParanoid" id="A0A067QXG4"/>
<keyword evidence="8 12" id="KW-0406">Ion transport</keyword>
<dbReference type="GO" id="GO:0005272">
    <property type="term" value="F:sodium channel activity"/>
    <property type="evidence" value="ECO:0007669"/>
    <property type="project" value="UniProtKB-KW"/>
</dbReference>
<evidence type="ECO:0000313" key="14">
    <source>
        <dbReference type="Proteomes" id="UP000027135"/>
    </source>
</evidence>
<dbReference type="Proteomes" id="UP000027135">
    <property type="component" value="Unassembled WGS sequence"/>
</dbReference>
<dbReference type="Gene3D" id="2.60.470.10">
    <property type="entry name" value="Acid-sensing ion channels like domains"/>
    <property type="match status" value="1"/>
</dbReference>
<evidence type="ECO:0000256" key="7">
    <source>
        <dbReference type="ARBA" id="ARBA00023053"/>
    </source>
</evidence>
<evidence type="ECO:0000256" key="11">
    <source>
        <dbReference type="ARBA" id="ARBA00023303"/>
    </source>
</evidence>
<protein>
    <recommendedName>
        <fullName evidence="15">Sodium channel protein Nach</fullName>
    </recommendedName>
</protein>
<keyword evidence="3 12" id="KW-0813">Transport</keyword>
<evidence type="ECO:0000313" key="13">
    <source>
        <dbReference type="EMBL" id="KDR14892.1"/>
    </source>
</evidence>
<dbReference type="Pfam" id="PF00858">
    <property type="entry name" value="ASC"/>
    <property type="match status" value="1"/>
</dbReference>
<evidence type="ECO:0000256" key="5">
    <source>
        <dbReference type="ARBA" id="ARBA00022692"/>
    </source>
</evidence>
<comment type="similarity">
    <text evidence="2 12">Belongs to the amiloride-sensitive sodium channel (TC 1.A.6) family.</text>
</comment>
<proteinExistence type="inferred from homology"/>
<reference evidence="13 14" key="1">
    <citation type="journal article" date="2014" name="Nat. Commun.">
        <title>Molecular traces of alternative social organization in a termite genome.</title>
        <authorList>
            <person name="Terrapon N."/>
            <person name="Li C."/>
            <person name="Robertson H.M."/>
            <person name="Ji L."/>
            <person name="Meng X."/>
            <person name="Booth W."/>
            <person name="Chen Z."/>
            <person name="Childers C.P."/>
            <person name="Glastad K.M."/>
            <person name="Gokhale K."/>
            <person name="Gowin J."/>
            <person name="Gronenberg W."/>
            <person name="Hermansen R.A."/>
            <person name="Hu H."/>
            <person name="Hunt B.G."/>
            <person name="Huylmans A.K."/>
            <person name="Khalil S.M."/>
            <person name="Mitchell R.D."/>
            <person name="Munoz-Torres M.C."/>
            <person name="Mustard J.A."/>
            <person name="Pan H."/>
            <person name="Reese J.T."/>
            <person name="Scharf M.E."/>
            <person name="Sun F."/>
            <person name="Vogel H."/>
            <person name="Xiao J."/>
            <person name="Yang W."/>
            <person name="Yang Z."/>
            <person name="Yang Z."/>
            <person name="Zhou J."/>
            <person name="Zhu J."/>
            <person name="Brent C.S."/>
            <person name="Elsik C.G."/>
            <person name="Goodisman M.A."/>
            <person name="Liberles D.A."/>
            <person name="Roe R.M."/>
            <person name="Vargo E.L."/>
            <person name="Vilcinskas A."/>
            <person name="Wang J."/>
            <person name="Bornberg-Bauer E."/>
            <person name="Korb J."/>
            <person name="Zhang G."/>
            <person name="Liebig J."/>
        </authorList>
    </citation>
    <scope>NUCLEOTIDE SEQUENCE [LARGE SCALE GENOMIC DNA]</scope>
    <source>
        <tissue evidence="13">Whole organism</tissue>
    </source>
</reference>
<evidence type="ECO:0000256" key="9">
    <source>
        <dbReference type="ARBA" id="ARBA00023136"/>
    </source>
</evidence>
<name>A0A067QXG4_ZOONE</name>
<keyword evidence="10 12" id="KW-0739">Sodium transport</keyword>
<keyword evidence="4 12" id="KW-0894">Sodium channel</keyword>
<dbReference type="AlphaFoldDB" id="A0A067QXG4"/>
<sequence length="53" mass="6256">MTYVRQPCHDMIQSCYYAGQLEKCEDIFNPSLTDEGICCSFNKVKRDFIFRNP</sequence>
<evidence type="ECO:0000256" key="8">
    <source>
        <dbReference type="ARBA" id="ARBA00023065"/>
    </source>
</evidence>
<dbReference type="GO" id="GO:0016020">
    <property type="term" value="C:membrane"/>
    <property type="evidence" value="ECO:0007669"/>
    <property type="project" value="UniProtKB-SubCell"/>
</dbReference>
<gene>
    <name evidence="13" type="ORF">L798_11111</name>
</gene>
<keyword evidence="11 12" id="KW-0407">Ion channel</keyword>
<comment type="subcellular location">
    <subcellularLocation>
        <location evidence="1">Membrane</location>
        <topology evidence="1">Multi-pass membrane protein</topology>
    </subcellularLocation>
</comment>
<dbReference type="InterPro" id="IPR001873">
    <property type="entry name" value="ENaC"/>
</dbReference>
<evidence type="ECO:0000256" key="6">
    <source>
        <dbReference type="ARBA" id="ARBA00022989"/>
    </source>
</evidence>
<evidence type="ECO:0000256" key="12">
    <source>
        <dbReference type="RuleBase" id="RU000679"/>
    </source>
</evidence>
<dbReference type="STRING" id="136037.A0A067QXG4"/>
<accession>A0A067QXG4</accession>
<evidence type="ECO:0000256" key="2">
    <source>
        <dbReference type="ARBA" id="ARBA00007193"/>
    </source>
</evidence>
<keyword evidence="5 12" id="KW-0812">Transmembrane</keyword>
<dbReference type="EMBL" id="KK852856">
    <property type="protein sequence ID" value="KDR14892.1"/>
    <property type="molecule type" value="Genomic_DNA"/>
</dbReference>
<organism evidence="13 14">
    <name type="scientific">Zootermopsis nevadensis</name>
    <name type="common">Dampwood termite</name>
    <dbReference type="NCBI Taxonomy" id="136037"/>
    <lineage>
        <taxon>Eukaryota</taxon>
        <taxon>Metazoa</taxon>
        <taxon>Ecdysozoa</taxon>
        <taxon>Arthropoda</taxon>
        <taxon>Hexapoda</taxon>
        <taxon>Insecta</taxon>
        <taxon>Pterygota</taxon>
        <taxon>Neoptera</taxon>
        <taxon>Polyneoptera</taxon>
        <taxon>Dictyoptera</taxon>
        <taxon>Blattodea</taxon>
        <taxon>Blattoidea</taxon>
        <taxon>Termitoidae</taxon>
        <taxon>Termopsidae</taxon>
        <taxon>Zootermopsis</taxon>
    </lineage>
</organism>